<comment type="subcellular location">
    <subcellularLocation>
        <location evidence="1 12">Cytoplasm</location>
    </subcellularLocation>
</comment>
<keyword evidence="6 12" id="KW-0698">rRNA processing</keyword>
<evidence type="ECO:0000313" key="14">
    <source>
        <dbReference type="EMBL" id="APJ38734.1"/>
    </source>
</evidence>
<protein>
    <recommendedName>
        <fullName evidence="4 12">Ribosomal RNA small subunit methyltransferase E</fullName>
        <ecNumber evidence="3 12">2.1.1.193</ecNumber>
    </recommendedName>
</protein>
<evidence type="ECO:0000256" key="5">
    <source>
        <dbReference type="ARBA" id="ARBA00022490"/>
    </source>
</evidence>
<evidence type="ECO:0000256" key="7">
    <source>
        <dbReference type="ARBA" id="ARBA00022603"/>
    </source>
</evidence>
<evidence type="ECO:0000256" key="4">
    <source>
        <dbReference type="ARBA" id="ARBA00013673"/>
    </source>
</evidence>
<dbReference type="GO" id="GO:0070475">
    <property type="term" value="P:rRNA base methylation"/>
    <property type="evidence" value="ECO:0007669"/>
    <property type="project" value="TreeGrafter"/>
</dbReference>
<dbReference type="Proteomes" id="UP000184322">
    <property type="component" value="Chromosome"/>
</dbReference>
<reference evidence="15" key="1">
    <citation type="submission" date="2016-10" db="EMBL/GenBank/DDBJ databases">
        <authorList>
            <person name="Beylefeld A."/>
            <person name="Abolnik C."/>
        </authorList>
    </citation>
    <scope>NUCLEOTIDE SEQUENCE [LARGE SCALE GENOMIC DNA]</scope>
    <source>
        <strain evidence="15">B359_6</strain>
    </source>
</reference>
<dbReference type="PANTHER" id="PTHR30027:SF3">
    <property type="entry name" value="16S RRNA (URACIL(1498)-N(3))-METHYLTRANSFERASE"/>
    <property type="match status" value="1"/>
</dbReference>
<evidence type="ECO:0000256" key="9">
    <source>
        <dbReference type="ARBA" id="ARBA00022691"/>
    </source>
</evidence>
<dbReference type="InterPro" id="IPR029026">
    <property type="entry name" value="tRNA_m1G_MTases_N"/>
</dbReference>
<dbReference type="InterPro" id="IPR006700">
    <property type="entry name" value="RsmE"/>
</dbReference>
<dbReference type="PANTHER" id="PTHR30027">
    <property type="entry name" value="RIBOSOMAL RNA SMALL SUBUNIT METHYLTRANSFERASE E"/>
    <property type="match status" value="1"/>
</dbReference>
<evidence type="ECO:0000256" key="10">
    <source>
        <dbReference type="ARBA" id="ARBA00025699"/>
    </source>
</evidence>
<evidence type="ECO:0000256" key="8">
    <source>
        <dbReference type="ARBA" id="ARBA00022679"/>
    </source>
</evidence>
<dbReference type="CDD" id="cd18084">
    <property type="entry name" value="RsmE-like"/>
    <property type="match status" value="1"/>
</dbReference>
<evidence type="ECO:0000256" key="2">
    <source>
        <dbReference type="ARBA" id="ARBA00005528"/>
    </source>
</evidence>
<dbReference type="KEGG" id="mpul:BLA55_03680"/>
<dbReference type="GO" id="GO:0005737">
    <property type="term" value="C:cytoplasm"/>
    <property type="evidence" value="ECO:0007669"/>
    <property type="project" value="UniProtKB-SubCell"/>
</dbReference>
<dbReference type="Gene3D" id="3.40.1280.10">
    <property type="match status" value="1"/>
</dbReference>
<name>A0A1L4FT19_9BACT</name>
<sequence>MNRFFAIDKQDNFLFFDEKAQKHFKVLRLEQKEFVGVFENNFYLCRYENGKGVILDSIDQNHELPYQIILAAAIIKLDRFEWLLEKATELGVDQIVPIWSENTDSELAKFKFERKRVRFEEILLNSAQQSFRNKVPTLMQINKYSDFLKTQADLKIIAHEKNNYLNLNLTKLAKNQKIIILVGPEGGFSESEVEKAHENGYHVVSLGSRILRAETASIYLLAQLGENHGEK</sequence>
<comment type="similarity">
    <text evidence="2 12">Belongs to the RNA methyltransferase RsmE family.</text>
</comment>
<dbReference type="AlphaFoldDB" id="A0A1L4FT19"/>
<keyword evidence="7 12" id="KW-0489">Methyltransferase</keyword>
<dbReference type="PIRSF" id="PIRSF015601">
    <property type="entry name" value="MTase_slr0722"/>
    <property type="match status" value="1"/>
</dbReference>
<dbReference type="GO" id="GO:0070042">
    <property type="term" value="F:rRNA (uridine-N3-)-methyltransferase activity"/>
    <property type="evidence" value="ECO:0007669"/>
    <property type="project" value="TreeGrafter"/>
</dbReference>
<keyword evidence="5 12" id="KW-0963">Cytoplasm</keyword>
<keyword evidence="9 12" id="KW-0949">S-adenosyl-L-methionine</keyword>
<evidence type="ECO:0000256" key="1">
    <source>
        <dbReference type="ARBA" id="ARBA00004496"/>
    </source>
</evidence>
<dbReference type="EC" id="2.1.1.193" evidence="3 12"/>
<dbReference type="EMBL" id="CP017813">
    <property type="protein sequence ID" value="APJ38734.1"/>
    <property type="molecule type" value="Genomic_DNA"/>
</dbReference>
<evidence type="ECO:0000256" key="11">
    <source>
        <dbReference type="ARBA" id="ARBA00047944"/>
    </source>
</evidence>
<evidence type="ECO:0000259" key="13">
    <source>
        <dbReference type="Pfam" id="PF04452"/>
    </source>
</evidence>
<feature type="domain" description="Ribosomal RNA small subunit methyltransferase E methyltransferase" evidence="13">
    <location>
        <begin position="63"/>
        <end position="223"/>
    </location>
</feature>
<dbReference type="NCBIfam" id="NF008701">
    <property type="entry name" value="PRK11713.5-5"/>
    <property type="match status" value="1"/>
</dbReference>
<accession>A0A1L4FT19</accession>
<dbReference type="SUPFAM" id="SSF75217">
    <property type="entry name" value="alpha/beta knot"/>
    <property type="match status" value="1"/>
</dbReference>
<dbReference type="NCBIfam" id="TIGR00046">
    <property type="entry name" value="RsmE family RNA methyltransferase"/>
    <property type="match status" value="1"/>
</dbReference>
<organism evidence="14 15">
    <name type="scientific">Mycoplasmopsis pullorum</name>
    <dbReference type="NCBI Taxonomy" id="48003"/>
    <lineage>
        <taxon>Bacteria</taxon>
        <taxon>Bacillati</taxon>
        <taxon>Mycoplasmatota</taxon>
        <taxon>Mycoplasmoidales</taxon>
        <taxon>Metamycoplasmataceae</taxon>
        <taxon>Mycoplasmopsis</taxon>
    </lineage>
</organism>
<dbReference type="STRING" id="48003.BLA55_03680"/>
<evidence type="ECO:0000313" key="15">
    <source>
        <dbReference type="Proteomes" id="UP000184322"/>
    </source>
</evidence>
<gene>
    <name evidence="14" type="ORF">BLA55_03680</name>
</gene>
<dbReference type="RefSeq" id="WP_073372735.1">
    <property type="nucleotide sequence ID" value="NZ_CP017813.1"/>
</dbReference>
<evidence type="ECO:0000256" key="12">
    <source>
        <dbReference type="PIRNR" id="PIRNR015601"/>
    </source>
</evidence>
<evidence type="ECO:0000256" key="6">
    <source>
        <dbReference type="ARBA" id="ARBA00022552"/>
    </source>
</evidence>
<evidence type="ECO:0000256" key="3">
    <source>
        <dbReference type="ARBA" id="ARBA00012328"/>
    </source>
</evidence>
<dbReference type="InterPro" id="IPR029028">
    <property type="entry name" value="Alpha/beta_knot_MTases"/>
</dbReference>
<dbReference type="OrthoDB" id="9815641at2"/>
<keyword evidence="15" id="KW-1185">Reference proteome</keyword>
<dbReference type="Pfam" id="PF04452">
    <property type="entry name" value="Methyltrans_RNA"/>
    <property type="match status" value="1"/>
</dbReference>
<proteinExistence type="inferred from homology"/>
<keyword evidence="8 12" id="KW-0808">Transferase</keyword>
<comment type="catalytic activity">
    <reaction evidence="11 12">
        <text>uridine(1498) in 16S rRNA + S-adenosyl-L-methionine = N(3)-methyluridine(1498) in 16S rRNA + S-adenosyl-L-homocysteine + H(+)</text>
        <dbReference type="Rhea" id="RHEA:42920"/>
        <dbReference type="Rhea" id="RHEA-COMP:10283"/>
        <dbReference type="Rhea" id="RHEA-COMP:10284"/>
        <dbReference type="ChEBI" id="CHEBI:15378"/>
        <dbReference type="ChEBI" id="CHEBI:57856"/>
        <dbReference type="ChEBI" id="CHEBI:59789"/>
        <dbReference type="ChEBI" id="CHEBI:65315"/>
        <dbReference type="ChEBI" id="CHEBI:74502"/>
        <dbReference type="EC" id="2.1.1.193"/>
    </reaction>
</comment>
<comment type="function">
    <text evidence="10 12">Specifically methylates the N3 position of the uracil ring of uridine 1498 (m3U1498) in 16S rRNA. Acts on the fully assembled 30S ribosomal subunit.</text>
</comment>
<dbReference type="Gene3D" id="2.40.240.20">
    <property type="entry name" value="Hypothetical PUA domain-like, domain 1"/>
    <property type="match status" value="1"/>
</dbReference>
<dbReference type="InterPro" id="IPR046886">
    <property type="entry name" value="RsmE_MTase_dom"/>
</dbReference>